<reference evidence="2" key="1">
    <citation type="journal article" date="2020" name="Nature">
        <title>Giant virus diversity and host interactions through global metagenomics.</title>
        <authorList>
            <person name="Schulz F."/>
            <person name="Roux S."/>
            <person name="Paez-Espino D."/>
            <person name="Jungbluth S."/>
            <person name="Walsh D.A."/>
            <person name="Denef V.J."/>
            <person name="McMahon K.D."/>
            <person name="Konstantinidis K.T."/>
            <person name="Eloe-Fadrosh E.A."/>
            <person name="Kyrpides N.C."/>
            <person name="Woyke T."/>
        </authorList>
    </citation>
    <scope>NUCLEOTIDE SEQUENCE</scope>
    <source>
        <strain evidence="2">GVMAG-M-3300022752-66</strain>
    </source>
</reference>
<accession>A0A6C0CU95</accession>
<dbReference type="AlphaFoldDB" id="A0A6C0CU95"/>
<organism evidence="2">
    <name type="scientific">viral metagenome</name>
    <dbReference type="NCBI Taxonomy" id="1070528"/>
    <lineage>
        <taxon>unclassified sequences</taxon>
        <taxon>metagenomes</taxon>
        <taxon>organismal metagenomes</taxon>
    </lineage>
</organism>
<name>A0A6C0CU95_9ZZZZ</name>
<evidence type="ECO:0000256" key="1">
    <source>
        <dbReference type="SAM" id="Phobius"/>
    </source>
</evidence>
<feature type="transmembrane region" description="Helical" evidence="1">
    <location>
        <begin position="234"/>
        <end position="256"/>
    </location>
</feature>
<proteinExistence type="predicted"/>
<dbReference type="EMBL" id="MN739495">
    <property type="protein sequence ID" value="QHT08406.1"/>
    <property type="molecule type" value="Genomic_DNA"/>
</dbReference>
<sequence length="488" mass="56016">MNSELNSNFNSKSNLPIQEIHIDIEEIENNDSPPNDNCGDCNTKSDTNDLYIKKSVFDTLKRKTLGVGTTNTNNKTALHEFNSLQRNSIHSYHFDDCGSSGDDNYFGEHTSDLSDSYSEDEEDSFVEEDNNVFFRDGRVKSNILSKNDTSTPKITYKKLNYHQVERSIDKYYSDINHKYSSALDILASYLKGHKIIYMEAKSYSEQKLNMLMMPAILLSTAATVLASVVQDYKWGSILISSVNAVIAFLLAIVNYLKLDAASEAHKISSHQYDKLQSSVEFTSGSILLFRDFSITNNALENTNVVIADTKENDTVMKINISKKELEQEMMKKLSDVEKKISEIKETNQFLIPQVIRVRYPIIYGTNIFSIIKKIDDHRKKTITNLKNVKNEIRYINAVSKFNNHILNKDYKSQLVKLFNVKKELVKEILLLKSAFSIIDQMFHKEITNAEIMKGRWFYSGFFHYDKLTSPTEINPFIANLMDPFKNRG</sequence>
<evidence type="ECO:0000313" key="2">
    <source>
        <dbReference type="EMBL" id="QHT08406.1"/>
    </source>
</evidence>
<protein>
    <submittedName>
        <fullName evidence="2">Uncharacterized protein</fullName>
    </submittedName>
</protein>
<feature type="transmembrane region" description="Helical" evidence="1">
    <location>
        <begin position="208"/>
        <end position="228"/>
    </location>
</feature>
<keyword evidence="1" id="KW-0812">Transmembrane</keyword>
<keyword evidence="1" id="KW-0472">Membrane</keyword>
<keyword evidence="1" id="KW-1133">Transmembrane helix</keyword>